<evidence type="ECO:0000313" key="1">
    <source>
        <dbReference type="EMBL" id="ANZ75459.1"/>
    </source>
</evidence>
<protein>
    <submittedName>
        <fullName evidence="1">BA75_02353T0</fullName>
    </submittedName>
</protein>
<dbReference type="EMBL" id="CP014585">
    <property type="protein sequence ID" value="ANZ75459.1"/>
    <property type="molecule type" value="Genomic_DNA"/>
</dbReference>
<proteinExistence type="predicted"/>
<reference evidence="1 2" key="1">
    <citation type="submission" date="2016-02" db="EMBL/GenBank/DDBJ databases">
        <title>Comparative genomic and transcriptomic foundation for Pichia pastoris.</title>
        <authorList>
            <person name="Love K.R."/>
            <person name="Shah K.A."/>
            <person name="Whittaker C.A."/>
            <person name="Wu J."/>
            <person name="Bartlett M.C."/>
            <person name="Ma D."/>
            <person name="Leeson R.L."/>
            <person name="Priest M."/>
            <person name="Young S.K."/>
            <person name="Love J.C."/>
        </authorList>
    </citation>
    <scope>NUCLEOTIDE SEQUENCE [LARGE SCALE GENOMIC DNA]</scope>
    <source>
        <strain evidence="1 2">ATCC 28485</strain>
    </source>
</reference>
<organism evidence="1 2">
    <name type="scientific">Komagataella pastoris</name>
    <name type="common">Yeast</name>
    <name type="synonym">Pichia pastoris</name>
    <dbReference type="NCBI Taxonomy" id="4922"/>
    <lineage>
        <taxon>Eukaryota</taxon>
        <taxon>Fungi</taxon>
        <taxon>Dikarya</taxon>
        <taxon>Ascomycota</taxon>
        <taxon>Saccharomycotina</taxon>
        <taxon>Pichiomycetes</taxon>
        <taxon>Pichiales</taxon>
        <taxon>Pichiaceae</taxon>
        <taxon>Komagataella</taxon>
    </lineage>
</organism>
<evidence type="ECO:0000313" key="2">
    <source>
        <dbReference type="Proteomes" id="UP000094565"/>
    </source>
</evidence>
<name>A0A1B2JBT8_PICPA</name>
<sequence length="157" mass="18917">MYKQRETKLLDHERGRVNYRDKSTRSENFFILQLDHLRIRAGRSGIQYCEFQSYINEKRWNGLDSGDKASLETFKYLLKNQLFEDLEKYDLFNQHILWTYDKSSYTCQHYHLGNNLILCKTASKLERILFDVYKNQVVLNSYDYGVIIPEAFFFLLI</sequence>
<gene>
    <name evidence="1" type="ORF">ATY40_BA7502353</name>
</gene>
<dbReference type="Proteomes" id="UP000094565">
    <property type="component" value="Chromosome 2"/>
</dbReference>
<keyword evidence="2" id="KW-1185">Reference proteome</keyword>
<accession>A0A1B2JBT8</accession>
<dbReference type="AlphaFoldDB" id="A0A1B2JBT8"/>